<dbReference type="RefSeq" id="WP_237361338.1">
    <property type="nucleotide sequence ID" value="NZ_CAKLDM010000002.1"/>
</dbReference>
<protein>
    <recommendedName>
        <fullName evidence="4">Solute-binding protein family 3/N-terminal domain-containing protein</fullName>
    </recommendedName>
</protein>
<evidence type="ECO:0000259" key="4">
    <source>
        <dbReference type="Pfam" id="PF00497"/>
    </source>
</evidence>
<keyword evidence="6" id="KW-1185">Reference proteome</keyword>
<dbReference type="Proteomes" id="UP000838748">
    <property type="component" value="Unassembled WGS sequence"/>
</dbReference>
<organism evidence="5 6">
    <name type="scientific">Vibrio marisflavi CECT 7928</name>
    <dbReference type="NCBI Taxonomy" id="634439"/>
    <lineage>
        <taxon>Bacteria</taxon>
        <taxon>Pseudomonadati</taxon>
        <taxon>Pseudomonadota</taxon>
        <taxon>Gammaproteobacteria</taxon>
        <taxon>Vibrionales</taxon>
        <taxon>Vibrionaceae</taxon>
        <taxon>Vibrio</taxon>
    </lineage>
</organism>
<feature type="domain" description="Solute-binding protein family 3/N-terminal" evidence="4">
    <location>
        <begin position="30"/>
        <end position="257"/>
    </location>
</feature>
<evidence type="ECO:0000256" key="1">
    <source>
        <dbReference type="ARBA" id="ARBA00010333"/>
    </source>
</evidence>
<feature type="signal peptide" evidence="3">
    <location>
        <begin position="1"/>
        <end position="23"/>
    </location>
</feature>
<dbReference type="Pfam" id="PF00497">
    <property type="entry name" value="SBP_bac_3"/>
    <property type="match status" value="1"/>
</dbReference>
<evidence type="ECO:0000256" key="2">
    <source>
        <dbReference type="ARBA" id="ARBA00022729"/>
    </source>
</evidence>
<comment type="caution">
    <text evidence="5">The sequence shown here is derived from an EMBL/GenBank/DDBJ whole genome shotgun (WGS) entry which is preliminary data.</text>
</comment>
<accession>A0ABM9A3N2</accession>
<evidence type="ECO:0000256" key="3">
    <source>
        <dbReference type="SAM" id="SignalP"/>
    </source>
</evidence>
<comment type="similarity">
    <text evidence="1">Belongs to the bacterial solute-binding protein 3 family.</text>
</comment>
<name>A0ABM9A3N2_9VIBR</name>
<dbReference type="PANTHER" id="PTHR35936">
    <property type="entry name" value="MEMBRANE-BOUND LYTIC MUREIN TRANSGLYCOSYLASE F"/>
    <property type="match status" value="1"/>
</dbReference>
<keyword evidence="2 3" id="KW-0732">Signal</keyword>
<reference evidence="5" key="1">
    <citation type="submission" date="2021-11" db="EMBL/GenBank/DDBJ databases">
        <authorList>
            <person name="Rodrigo-Torres L."/>
            <person name="Arahal R. D."/>
            <person name="Lucena T."/>
        </authorList>
    </citation>
    <scope>NUCLEOTIDE SEQUENCE</scope>
    <source>
        <strain evidence="5">CECT 7928</strain>
    </source>
</reference>
<dbReference type="PANTHER" id="PTHR35936:SF25">
    <property type="entry name" value="ABC TRANSPORTER SUBSTRATE-BINDING PROTEIN"/>
    <property type="match status" value="1"/>
</dbReference>
<proteinExistence type="inferred from homology"/>
<dbReference type="EMBL" id="CAKLDM010000002">
    <property type="protein sequence ID" value="CAH0539257.1"/>
    <property type="molecule type" value="Genomic_DNA"/>
</dbReference>
<dbReference type="Gene3D" id="3.40.190.10">
    <property type="entry name" value="Periplasmic binding protein-like II"/>
    <property type="match status" value="2"/>
</dbReference>
<feature type="chain" id="PRO_5045391959" description="Solute-binding protein family 3/N-terminal domain-containing protein" evidence="3">
    <location>
        <begin position="24"/>
        <end position="258"/>
    </location>
</feature>
<gene>
    <name evidence="5" type="ORF">VMF7928_02025</name>
</gene>
<sequence>MKKAIVVLLLLLSSSFLITPTKADTVKLVSDAWCPYSCDPASEKKGILVDVAEHIFSLSGHSIDYSDLNWARAIKSVREGKYDGVIDAYKSDAPDFIFHDAPILISKMCFFVKQGDPWQYDGTKSLKGRKVSIINGYSYGELFDDYIHKNHNQGERTIVQLSGMNVTKKRIRQIQNDRTDTVLEDWKVFPYKVSHFEKHNEDSGVLEFKNAGCLAGEGLYIAFSPIQSSSEYYADLISQGLKQMQESGELTEIIRRYE</sequence>
<dbReference type="InterPro" id="IPR001638">
    <property type="entry name" value="Solute-binding_3/MltF_N"/>
</dbReference>
<dbReference type="SUPFAM" id="SSF53850">
    <property type="entry name" value="Periplasmic binding protein-like II"/>
    <property type="match status" value="1"/>
</dbReference>
<evidence type="ECO:0000313" key="5">
    <source>
        <dbReference type="EMBL" id="CAH0539257.1"/>
    </source>
</evidence>
<evidence type="ECO:0000313" key="6">
    <source>
        <dbReference type="Proteomes" id="UP000838748"/>
    </source>
</evidence>